<accession>A0AAD5I9A7</accession>
<name>A0AAD5I9A7_ACENE</name>
<dbReference type="Proteomes" id="UP001064489">
    <property type="component" value="Chromosome 12"/>
</dbReference>
<keyword evidence="2" id="KW-1185">Reference proteome</keyword>
<dbReference type="EMBL" id="JAJSOW010000107">
    <property type="protein sequence ID" value="KAI9156680.1"/>
    <property type="molecule type" value="Genomic_DNA"/>
</dbReference>
<evidence type="ECO:0000313" key="2">
    <source>
        <dbReference type="Proteomes" id="UP001064489"/>
    </source>
</evidence>
<sequence length="165" mass="17627">MALGFTCGAANKGKGRWIRKMKSKPLRFLACKDCIRIGVDKKDMVSHSSSLDSSSSGDETEGRCFMKKEEGEIFSLSRGRNQGLLGEDIQAEVEKISTGGGNCKGIDLCIDLRGQDSGNNNLSSGGDTLLRVVTSSQDTVVAKTQFDDNRGIQCLAVKKSRGGGT</sequence>
<gene>
    <name evidence="1" type="ORF">LWI28_010491</name>
</gene>
<reference evidence="1" key="1">
    <citation type="journal article" date="2022" name="Plant J.">
        <title>Strategies of tolerance reflected in two North American maple genomes.</title>
        <authorList>
            <person name="McEvoy S.L."/>
            <person name="Sezen U.U."/>
            <person name="Trouern-Trend A."/>
            <person name="McMahon S.M."/>
            <person name="Schaberg P.G."/>
            <person name="Yang J."/>
            <person name="Wegrzyn J.L."/>
            <person name="Swenson N.G."/>
        </authorList>
    </citation>
    <scope>NUCLEOTIDE SEQUENCE</scope>
    <source>
        <strain evidence="1">91603</strain>
    </source>
</reference>
<protein>
    <submittedName>
        <fullName evidence="1">Uncharacterized protein</fullName>
    </submittedName>
</protein>
<evidence type="ECO:0000313" key="1">
    <source>
        <dbReference type="EMBL" id="KAI9156680.1"/>
    </source>
</evidence>
<dbReference type="AlphaFoldDB" id="A0AAD5I9A7"/>
<comment type="caution">
    <text evidence="1">The sequence shown here is derived from an EMBL/GenBank/DDBJ whole genome shotgun (WGS) entry which is preliminary data.</text>
</comment>
<reference evidence="1" key="2">
    <citation type="submission" date="2023-02" db="EMBL/GenBank/DDBJ databases">
        <authorList>
            <person name="Swenson N.G."/>
            <person name="Wegrzyn J.L."/>
            <person name="Mcevoy S.L."/>
        </authorList>
    </citation>
    <scope>NUCLEOTIDE SEQUENCE</scope>
    <source>
        <strain evidence="1">91603</strain>
        <tissue evidence="1">Leaf</tissue>
    </source>
</reference>
<proteinExistence type="predicted"/>
<organism evidence="1 2">
    <name type="scientific">Acer negundo</name>
    <name type="common">Box elder</name>
    <dbReference type="NCBI Taxonomy" id="4023"/>
    <lineage>
        <taxon>Eukaryota</taxon>
        <taxon>Viridiplantae</taxon>
        <taxon>Streptophyta</taxon>
        <taxon>Embryophyta</taxon>
        <taxon>Tracheophyta</taxon>
        <taxon>Spermatophyta</taxon>
        <taxon>Magnoliopsida</taxon>
        <taxon>eudicotyledons</taxon>
        <taxon>Gunneridae</taxon>
        <taxon>Pentapetalae</taxon>
        <taxon>rosids</taxon>
        <taxon>malvids</taxon>
        <taxon>Sapindales</taxon>
        <taxon>Sapindaceae</taxon>
        <taxon>Hippocastanoideae</taxon>
        <taxon>Acereae</taxon>
        <taxon>Acer</taxon>
    </lineage>
</organism>